<name>A0ACC1L3R0_9FUNG</name>
<dbReference type="Proteomes" id="UP001140096">
    <property type="component" value="Unassembled WGS sequence"/>
</dbReference>
<evidence type="ECO:0000313" key="2">
    <source>
        <dbReference type="Proteomes" id="UP001140096"/>
    </source>
</evidence>
<keyword evidence="2" id="KW-1185">Reference proteome</keyword>
<protein>
    <submittedName>
        <fullName evidence="1">Uncharacterized protein</fullName>
    </submittedName>
</protein>
<feature type="non-terminal residue" evidence="1">
    <location>
        <position position="1"/>
    </location>
</feature>
<reference evidence="1" key="1">
    <citation type="submission" date="2022-07" db="EMBL/GenBank/DDBJ databases">
        <title>Phylogenomic reconstructions and comparative analyses of Kickxellomycotina fungi.</title>
        <authorList>
            <person name="Reynolds N.K."/>
            <person name="Stajich J.E."/>
            <person name="Barry K."/>
            <person name="Grigoriev I.V."/>
            <person name="Crous P."/>
            <person name="Smith M.E."/>
        </authorList>
    </citation>
    <scope>NUCLEOTIDE SEQUENCE</scope>
    <source>
        <strain evidence="1">CBS 102833</strain>
    </source>
</reference>
<dbReference type="EMBL" id="JANBUP010002471">
    <property type="protein sequence ID" value="KAJ2800204.1"/>
    <property type="molecule type" value="Genomic_DNA"/>
</dbReference>
<organism evidence="1 2">
    <name type="scientific">Coemansia furcata</name>
    <dbReference type="NCBI Taxonomy" id="417177"/>
    <lineage>
        <taxon>Eukaryota</taxon>
        <taxon>Fungi</taxon>
        <taxon>Fungi incertae sedis</taxon>
        <taxon>Zoopagomycota</taxon>
        <taxon>Kickxellomycotina</taxon>
        <taxon>Kickxellomycetes</taxon>
        <taxon>Kickxellales</taxon>
        <taxon>Kickxellaceae</taxon>
        <taxon>Coemansia</taxon>
    </lineage>
</organism>
<proteinExistence type="predicted"/>
<gene>
    <name evidence="1" type="ORF">H4S07_005235</name>
</gene>
<comment type="caution">
    <text evidence="1">The sequence shown here is derived from an EMBL/GenBank/DDBJ whole genome shotgun (WGS) entry which is preliminary data.</text>
</comment>
<evidence type="ECO:0000313" key="1">
    <source>
        <dbReference type="EMBL" id="KAJ2800204.1"/>
    </source>
</evidence>
<sequence>EHVGWKRGVEYMWEDHQLNQARDYEMARKGAVPITPAIPETVQQIISATMV</sequence>
<accession>A0ACC1L3R0</accession>